<name>A0ABY4C4M5_9BACT</name>
<keyword evidence="5" id="KW-0964">Secreted</keyword>
<accession>A0ABY4C4M5</accession>
<dbReference type="NCBIfam" id="TIGR02492">
    <property type="entry name" value="flgK_ends"/>
    <property type="match status" value="1"/>
</dbReference>
<feature type="domain" description="Flagellar basal-body/hook protein C-terminal" evidence="7">
    <location>
        <begin position="425"/>
        <end position="464"/>
    </location>
</feature>
<dbReference type="Pfam" id="PF22638">
    <property type="entry name" value="FlgK_D1"/>
    <property type="match status" value="1"/>
</dbReference>
<dbReference type="InterPro" id="IPR002371">
    <property type="entry name" value="FlgK"/>
</dbReference>
<dbReference type="PANTHER" id="PTHR30033:SF1">
    <property type="entry name" value="FLAGELLAR HOOK-ASSOCIATED PROTEIN 1"/>
    <property type="match status" value="1"/>
</dbReference>
<sequence>MSKISAMMDTGKRSLMNSQTALQTTGHNIANKSTEGYSRQRVELTTNVPVSEGRLQIGMGAKASAVTRTNNPWLEKQIQKEGESMGFADSRADALSRVEQVYNEQANKGLNQYMTDFFNSFRELSNNPESLASRTMVRESGAAMAKDFGRVVGQLRNVQEDLDGQIITVVEEVNQIGKEIASLNEKIQMIEVQKTPANDERDRRDLLLKKLGEKIDITWAEGKDGQVTVTAGRTGILVSSSTANELKAAQTGDRDRVEIFYTGTGTPANITSQITGGRIGGALEVRDNIIEGLLGHVDKLAYTLAKEVNQAHIEGFDKNGRQGVLFFEMPEAVKGAASNISLNKTIANDVGRIAAGAQPGASGDNTVANVISSIQSRQVMDGTATLDDYYNTQVGQIGAVVQRSIKAQESQKNVMGQLNNIRESISGVSLDEETTKMIEFQKAYDASARLIRTADEMLDTVLNLKRM</sequence>
<comment type="similarity">
    <text evidence="3">Belongs to the flagella basal body rod proteins family.</text>
</comment>
<keyword evidence="9" id="KW-0969">Cilium</keyword>
<dbReference type="Proteomes" id="UP000830116">
    <property type="component" value="Chromosome"/>
</dbReference>
<keyword evidence="9" id="KW-0966">Cell projection</keyword>
<dbReference type="PANTHER" id="PTHR30033">
    <property type="entry name" value="FLAGELLAR HOOK-ASSOCIATED PROTEIN 1"/>
    <property type="match status" value="1"/>
</dbReference>
<feature type="domain" description="Flagellar hook-associated protein FlgK helical" evidence="8">
    <location>
        <begin position="95"/>
        <end position="327"/>
    </location>
</feature>
<gene>
    <name evidence="9" type="primary">flgK</name>
    <name evidence="9" type="ORF">MNR06_09415</name>
</gene>
<keyword evidence="9" id="KW-0282">Flagellum</keyword>
<evidence type="ECO:0000256" key="5">
    <source>
        <dbReference type="ARBA" id="ARBA00022525"/>
    </source>
</evidence>
<evidence type="ECO:0000259" key="8">
    <source>
        <dbReference type="Pfam" id="PF22638"/>
    </source>
</evidence>
<dbReference type="EMBL" id="CP093442">
    <property type="protein sequence ID" value="UOE99915.1"/>
    <property type="molecule type" value="Genomic_DNA"/>
</dbReference>
<protein>
    <recommendedName>
        <fullName evidence="4">Flagellar hook-associated protein 1</fullName>
    </recommendedName>
</protein>
<organism evidence="9 10">
    <name type="scientific">Bdellovibrio reynosensis</name>
    <dbReference type="NCBI Taxonomy" id="2835041"/>
    <lineage>
        <taxon>Bacteria</taxon>
        <taxon>Pseudomonadati</taxon>
        <taxon>Bdellovibrionota</taxon>
        <taxon>Bdellovibrionia</taxon>
        <taxon>Bdellovibrionales</taxon>
        <taxon>Pseudobdellovibrionaceae</taxon>
        <taxon>Bdellovibrio</taxon>
    </lineage>
</organism>
<dbReference type="RefSeq" id="WP_243535376.1">
    <property type="nucleotide sequence ID" value="NZ_CP093442.1"/>
</dbReference>
<evidence type="ECO:0000256" key="2">
    <source>
        <dbReference type="ARBA" id="ARBA00004613"/>
    </source>
</evidence>
<reference evidence="9" key="1">
    <citation type="submission" date="2022-03" db="EMBL/GenBank/DDBJ databases">
        <title>Genome Identification and Characterization of new species Bdellovibrio reynosense LBG001 sp. nov. from a Mexico soil sample.</title>
        <authorList>
            <person name="Camilli A."/>
            <person name="Ajao Y."/>
            <person name="Guo X."/>
        </authorList>
    </citation>
    <scope>NUCLEOTIDE SEQUENCE</scope>
    <source>
        <strain evidence="9">LBG001</strain>
    </source>
</reference>
<keyword evidence="6" id="KW-0975">Bacterial flagellum</keyword>
<dbReference type="InterPro" id="IPR010930">
    <property type="entry name" value="Flg_bb/hook_C_dom"/>
</dbReference>
<evidence type="ECO:0000313" key="10">
    <source>
        <dbReference type="Proteomes" id="UP000830116"/>
    </source>
</evidence>
<evidence type="ECO:0000256" key="3">
    <source>
        <dbReference type="ARBA" id="ARBA00009677"/>
    </source>
</evidence>
<evidence type="ECO:0000259" key="7">
    <source>
        <dbReference type="Pfam" id="PF06429"/>
    </source>
</evidence>
<proteinExistence type="inferred from homology"/>
<dbReference type="InterPro" id="IPR053927">
    <property type="entry name" value="FlgK_helical"/>
</dbReference>
<evidence type="ECO:0000313" key="9">
    <source>
        <dbReference type="EMBL" id="UOE99915.1"/>
    </source>
</evidence>
<evidence type="ECO:0000256" key="6">
    <source>
        <dbReference type="ARBA" id="ARBA00023143"/>
    </source>
</evidence>
<evidence type="ECO:0000256" key="4">
    <source>
        <dbReference type="ARBA" id="ARBA00016244"/>
    </source>
</evidence>
<dbReference type="Pfam" id="PF06429">
    <property type="entry name" value="Flg_bbr_C"/>
    <property type="match status" value="1"/>
</dbReference>
<keyword evidence="10" id="KW-1185">Reference proteome</keyword>
<evidence type="ECO:0000256" key="1">
    <source>
        <dbReference type="ARBA" id="ARBA00004365"/>
    </source>
</evidence>
<dbReference type="SUPFAM" id="SSF64518">
    <property type="entry name" value="Phase 1 flagellin"/>
    <property type="match status" value="1"/>
</dbReference>
<comment type="subcellular location">
    <subcellularLocation>
        <location evidence="1">Bacterial flagellum</location>
    </subcellularLocation>
    <subcellularLocation>
        <location evidence="2">Secreted</location>
    </subcellularLocation>
</comment>